<reference evidence="15" key="1">
    <citation type="submission" date="2021-03" db="EMBL/GenBank/DDBJ databases">
        <title>novel species isolated from a fishpond in China.</title>
        <authorList>
            <person name="Lu H."/>
            <person name="Cai Z."/>
        </authorList>
    </citation>
    <scope>NUCLEOTIDE SEQUENCE</scope>
    <source>
        <strain evidence="15">JCM 30855</strain>
    </source>
</reference>
<evidence type="ECO:0000256" key="4">
    <source>
        <dbReference type="ARBA" id="ARBA00022741"/>
    </source>
</evidence>
<dbReference type="PANTHER" id="PTHR10953">
    <property type="entry name" value="UBIQUITIN-ACTIVATING ENZYME E1"/>
    <property type="match status" value="1"/>
</dbReference>
<evidence type="ECO:0000256" key="6">
    <source>
        <dbReference type="ARBA" id="ARBA00052218"/>
    </source>
</evidence>
<evidence type="ECO:0000256" key="5">
    <source>
        <dbReference type="ARBA" id="ARBA00022840"/>
    </source>
</evidence>
<sequence length="476" mass="52082">MITIHIPTPLRRFTANHNQVQVSGSTVNQALQTLAEQHPGLQRQIFDENGQLRHFINVFINADDIRLHEGQATAVSDGDELELLPAIAGGNLQALTSAEWRSQLEDEIEQLRASAAMPWLQDHQDAQILDVRTREEWTSGHIPRAVHLDKGYLEVQIESRIPDRNTPVLVYCASGVRSLFAARTLQMLGYRRVINLAGGIVQWKNAGLPIETPDFLSSEQRARYLRHLAIPEVGENGQLTLLKSRVLLIGAGGLGCPAAIYLAAAGVGTLGLVDDDVVDRTNLQRQILHTEDAVGSSKIESIQSRVRQLNSSVNINLHPLRLDKASAADLFARYDVIVDCSDNFDTRYIINDEAAALGKPVVHGSVYRFDGQVSVFWAGKGPCYRCLYPAAPPPELAPPCAEAGVLGVLPGTIGLLQATEVLKLLLDMGRPLIGRSLCFDALNASFREIRYAADPHCACCTTVVPGRTTEVYDEAV</sequence>
<comment type="subunit">
    <text evidence="8">Homodimer. Forms a stable heterotetrameric complex of 2 MoeB and 2 MoaD during adenylation of MoaD.</text>
</comment>
<accession>A0A939DLE0</accession>
<dbReference type="InterPro" id="IPR045886">
    <property type="entry name" value="ThiF/MoeB/HesA"/>
</dbReference>
<dbReference type="InterPro" id="IPR003749">
    <property type="entry name" value="ThiS/MoaD-like"/>
</dbReference>
<dbReference type="InterPro" id="IPR000594">
    <property type="entry name" value="ThiF_NAD_FAD-bd"/>
</dbReference>
<dbReference type="NCBIfam" id="NF004281">
    <property type="entry name" value="PRK05690.1"/>
    <property type="match status" value="1"/>
</dbReference>
<keyword evidence="3" id="KW-0808">Transferase</keyword>
<dbReference type="FunFam" id="3.40.50.720:FF:000033">
    <property type="entry name" value="Adenylyltransferase and sulfurtransferase MOCS3"/>
    <property type="match status" value="1"/>
</dbReference>
<evidence type="ECO:0000256" key="13">
    <source>
        <dbReference type="ARBA" id="ARBA00078531"/>
    </source>
</evidence>
<dbReference type="SUPFAM" id="SSF69572">
    <property type="entry name" value="Activating enzymes of the ubiquitin-like proteins"/>
    <property type="match status" value="1"/>
</dbReference>
<dbReference type="Pfam" id="PF00581">
    <property type="entry name" value="Rhodanese"/>
    <property type="match status" value="1"/>
</dbReference>
<dbReference type="Pfam" id="PF00899">
    <property type="entry name" value="ThiF"/>
    <property type="match status" value="1"/>
</dbReference>
<organism evidence="15 16">
    <name type="scientific">Bowmanella dokdonensis</name>
    <dbReference type="NCBI Taxonomy" id="751969"/>
    <lineage>
        <taxon>Bacteria</taxon>
        <taxon>Pseudomonadati</taxon>
        <taxon>Pseudomonadota</taxon>
        <taxon>Gammaproteobacteria</taxon>
        <taxon>Alteromonadales</taxon>
        <taxon>Alteromonadaceae</taxon>
        <taxon>Bowmanella</taxon>
    </lineage>
</organism>
<dbReference type="InterPro" id="IPR001763">
    <property type="entry name" value="Rhodanese-like_dom"/>
</dbReference>
<dbReference type="EMBL" id="JAFKCV010000001">
    <property type="protein sequence ID" value="MBN7823946.1"/>
    <property type="molecule type" value="Genomic_DNA"/>
</dbReference>
<evidence type="ECO:0000313" key="15">
    <source>
        <dbReference type="EMBL" id="MBN7823946.1"/>
    </source>
</evidence>
<dbReference type="Gene3D" id="3.10.20.30">
    <property type="match status" value="1"/>
</dbReference>
<comment type="catalytic activity">
    <reaction evidence="6">
        <text>[molybdopterin-synthase sulfur-carrier protein]-C-terminal Gly-Gly + ATP + H(+) = [molybdopterin-synthase sulfur-carrier protein]-C-terminal Gly-Gly-AMP + diphosphate</text>
        <dbReference type="Rhea" id="RHEA:43616"/>
        <dbReference type="Rhea" id="RHEA-COMP:12159"/>
        <dbReference type="Rhea" id="RHEA-COMP:12202"/>
        <dbReference type="ChEBI" id="CHEBI:15378"/>
        <dbReference type="ChEBI" id="CHEBI:30616"/>
        <dbReference type="ChEBI" id="CHEBI:33019"/>
        <dbReference type="ChEBI" id="CHEBI:90618"/>
        <dbReference type="ChEBI" id="CHEBI:90778"/>
        <dbReference type="EC" id="2.7.7.80"/>
    </reaction>
</comment>
<dbReference type="Gene3D" id="3.40.50.720">
    <property type="entry name" value="NAD(P)-binding Rossmann-like Domain"/>
    <property type="match status" value="1"/>
</dbReference>
<keyword evidence="5" id="KW-0067">ATP-binding</keyword>
<evidence type="ECO:0000256" key="8">
    <source>
        <dbReference type="ARBA" id="ARBA00063809"/>
    </source>
</evidence>
<comment type="caution">
    <text evidence="15">The sequence shown here is derived from an EMBL/GenBank/DDBJ whole genome shotgun (WGS) entry which is preliminary data.</text>
</comment>
<dbReference type="GO" id="GO:0005829">
    <property type="term" value="C:cytosol"/>
    <property type="evidence" value="ECO:0007669"/>
    <property type="project" value="TreeGrafter"/>
</dbReference>
<comment type="pathway">
    <text evidence="1">Cofactor biosynthesis; molybdopterin biosynthesis.</text>
</comment>
<dbReference type="SUPFAM" id="SSF52821">
    <property type="entry name" value="Rhodanese/Cell cycle control phosphatase"/>
    <property type="match status" value="1"/>
</dbReference>
<evidence type="ECO:0000256" key="12">
    <source>
        <dbReference type="ARBA" id="ARBA00075328"/>
    </source>
</evidence>
<dbReference type="Pfam" id="PF02597">
    <property type="entry name" value="ThiS"/>
    <property type="match status" value="1"/>
</dbReference>
<evidence type="ECO:0000256" key="10">
    <source>
        <dbReference type="ARBA" id="ARBA00073635"/>
    </source>
</evidence>
<keyword evidence="16" id="KW-1185">Reference proteome</keyword>
<comment type="similarity">
    <text evidence="2">Belongs to the HesA/MoeB/ThiF family.</text>
</comment>
<dbReference type="InterPro" id="IPR016155">
    <property type="entry name" value="Mopterin_synth/thiamin_S_b"/>
</dbReference>
<dbReference type="InterPro" id="IPR012675">
    <property type="entry name" value="Beta-grasp_dom_sf"/>
</dbReference>
<dbReference type="SUPFAM" id="SSF54285">
    <property type="entry name" value="MoaD/ThiS"/>
    <property type="match status" value="1"/>
</dbReference>
<evidence type="ECO:0000256" key="1">
    <source>
        <dbReference type="ARBA" id="ARBA00005046"/>
    </source>
</evidence>
<dbReference type="NCBIfam" id="NF041918">
    <property type="entry name" value="SAMP1"/>
    <property type="match status" value="1"/>
</dbReference>
<gene>
    <name evidence="15" type="primary">moeB</name>
    <name evidence="15" type="ORF">J0A66_01795</name>
</gene>
<dbReference type="CDD" id="cd00757">
    <property type="entry name" value="ThiF_MoeB_HesA_family"/>
    <property type="match status" value="1"/>
</dbReference>
<dbReference type="SMART" id="SM00450">
    <property type="entry name" value="RHOD"/>
    <property type="match status" value="1"/>
</dbReference>
<keyword evidence="4" id="KW-0547">Nucleotide-binding</keyword>
<comment type="function">
    <text evidence="7">Catalyzes the adenylation by ATP of the carboxyl group of the C-terminal glycine of sulfur carrier protein MoaD.</text>
</comment>
<dbReference type="EC" id="2.7.7.80" evidence="9"/>
<dbReference type="PROSITE" id="PS50206">
    <property type="entry name" value="RHODANESE_3"/>
    <property type="match status" value="1"/>
</dbReference>
<keyword evidence="15" id="KW-0548">Nucleotidyltransferase</keyword>
<proteinExistence type="inferred from homology"/>
<dbReference type="AlphaFoldDB" id="A0A939DLE0"/>
<dbReference type="GO" id="GO:0008146">
    <property type="term" value="F:sulfotransferase activity"/>
    <property type="evidence" value="ECO:0007669"/>
    <property type="project" value="TreeGrafter"/>
</dbReference>
<evidence type="ECO:0000259" key="14">
    <source>
        <dbReference type="PROSITE" id="PS50206"/>
    </source>
</evidence>
<dbReference type="InterPro" id="IPR035985">
    <property type="entry name" value="Ubiquitin-activating_enz"/>
</dbReference>
<evidence type="ECO:0000256" key="9">
    <source>
        <dbReference type="ARBA" id="ARBA00066884"/>
    </source>
</evidence>
<dbReference type="NCBIfam" id="NF006444">
    <property type="entry name" value="PRK08762.1"/>
    <property type="match status" value="1"/>
</dbReference>
<evidence type="ECO:0000256" key="3">
    <source>
        <dbReference type="ARBA" id="ARBA00022679"/>
    </source>
</evidence>
<feature type="domain" description="Rhodanese" evidence="14">
    <location>
        <begin position="122"/>
        <end position="212"/>
    </location>
</feature>
<dbReference type="Gene3D" id="3.40.250.10">
    <property type="entry name" value="Rhodanese-like domain"/>
    <property type="match status" value="1"/>
</dbReference>
<evidence type="ECO:0000256" key="7">
    <source>
        <dbReference type="ARBA" id="ARBA00055169"/>
    </source>
</evidence>
<protein>
    <recommendedName>
        <fullName evidence="10">Molybdopterin-synthase adenylyltransferase</fullName>
        <ecNumber evidence="9">2.7.7.80</ecNumber>
    </recommendedName>
    <alternativeName>
        <fullName evidence="13">MoaD protein adenylase</fullName>
    </alternativeName>
    <alternativeName>
        <fullName evidence="11">Molybdopterin-converting factor subunit 1 adenylase</fullName>
    </alternativeName>
    <alternativeName>
        <fullName evidence="12">Sulfur carrier protein MoaD adenylyltransferase</fullName>
    </alternativeName>
</protein>
<evidence type="ECO:0000256" key="11">
    <source>
        <dbReference type="ARBA" id="ARBA00075110"/>
    </source>
</evidence>
<dbReference type="Proteomes" id="UP000664654">
    <property type="component" value="Unassembled WGS sequence"/>
</dbReference>
<dbReference type="CDD" id="cd00158">
    <property type="entry name" value="RHOD"/>
    <property type="match status" value="1"/>
</dbReference>
<dbReference type="GO" id="GO:0008641">
    <property type="term" value="F:ubiquitin-like modifier activating enzyme activity"/>
    <property type="evidence" value="ECO:0007669"/>
    <property type="project" value="InterPro"/>
</dbReference>
<dbReference type="GO" id="GO:0005524">
    <property type="term" value="F:ATP binding"/>
    <property type="evidence" value="ECO:0007669"/>
    <property type="project" value="UniProtKB-KW"/>
</dbReference>
<evidence type="ECO:0000256" key="2">
    <source>
        <dbReference type="ARBA" id="ARBA00009919"/>
    </source>
</evidence>
<evidence type="ECO:0000313" key="16">
    <source>
        <dbReference type="Proteomes" id="UP000664654"/>
    </source>
</evidence>
<dbReference type="GO" id="GO:0061605">
    <property type="term" value="F:molybdopterin-synthase adenylyltransferase activity"/>
    <property type="evidence" value="ECO:0007669"/>
    <property type="project" value="UniProtKB-EC"/>
</dbReference>
<name>A0A939DLE0_9ALTE</name>
<dbReference type="InterPro" id="IPR054834">
    <property type="entry name" value="SAMP1_3"/>
</dbReference>
<dbReference type="RefSeq" id="WP_206572049.1">
    <property type="nucleotide sequence ID" value="NZ_JAFKCV010000001.1"/>
</dbReference>
<dbReference type="InterPro" id="IPR036873">
    <property type="entry name" value="Rhodanese-like_dom_sf"/>
</dbReference>
<dbReference type="PANTHER" id="PTHR10953:SF102">
    <property type="entry name" value="ADENYLYLTRANSFERASE AND SULFURTRANSFERASE MOCS3"/>
    <property type="match status" value="1"/>
</dbReference>
<dbReference type="GO" id="GO:0004792">
    <property type="term" value="F:thiosulfate-cyanide sulfurtransferase activity"/>
    <property type="evidence" value="ECO:0007669"/>
    <property type="project" value="TreeGrafter"/>
</dbReference>